<dbReference type="EC" id="4.4.1.13" evidence="2"/>
<dbReference type="InterPro" id="IPR027619">
    <property type="entry name" value="C-S_lyase_PatB-like"/>
</dbReference>
<dbReference type="PANTHER" id="PTHR43525:SF1">
    <property type="entry name" value="PROTEIN MALY"/>
    <property type="match status" value="1"/>
</dbReference>
<keyword evidence="4 7" id="KW-0456">Lyase</keyword>
<dbReference type="Pfam" id="PF00155">
    <property type="entry name" value="Aminotran_1_2"/>
    <property type="match status" value="1"/>
</dbReference>
<dbReference type="OrthoDB" id="372018at2157"/>
<comment type="cofactor">
    <cofactor evidence="1">
        <name>pyridoxal 5'-phosphate</name>
        <dbReference type="ChEBI" id="CHEBI:597326"/>
    </cofactor>
</comment>
<evidence type="ECO:0000256" key="1">
    <source>
        <dbReference type="ARBA" id="ARBA00001933"/>
    </source>
</evidence>
<dbReference type="SUPFAM" id="SSF53383">
    <property type="entry name" value="PLP-dependent transferases"/>
    <property type="match status" value="1"/>
</dbReference>
<name>A0A5B9D997_9ARCH</name>
<gene>
    <name evidence="7" type="ORF">DSAG12_01427</name>
</gene>
<dbReference type="InterPro" id="IPR015422">
    <property type="entry name" value="PyrdxlP-dep_Trfase_small"/>
</dbReference>
<keyword evidence="8" id="KW-1185">Reference proteome</keyword>
<accession>A0A5B9D997</accession>
<organism evidence="7 8">
    <name type="scientific">Promethearchaeum syntrophicum</name>
    <dbReference type="NCBI Taxonomy" id="2594042"/>
    <lineage>
        <taxon>Archaea</taxon>
        <taxon>Promethearchaeati</taxon>
        <taxon>Promethearchaeota</taxon>
        <taxon>Promethearchaeia</taxon>
        <taxon>Promethearchaeales</taxon>
        <taxon>Promethearchaeaceae</taxon>
        <taxon>Promethearchaeum</taxon>
    </lineage>
</organism>
<proteinExistence type="inferred from homology"/>
<reference evidence="7 8" key="2">
    <citation type="journal article" date="2024" name="Int. J. Syst. Evol. Microbiol.">
        <title>Promethearchaeum syntrophicum gen. nov., sp. nov., an anaerobic, obligately syntrophic archaeon, the first isolate of the lineage 'Asgard' archaea, and proposal of the new archaeal phylum Promethearchaeota phyl. nov. and kingdom Promethearchaeati regn. nov.</title>
        <authorList>
            <person name="Imachi H."/>
            <person name="Nobu M.K."/>
            <person name="Kato S."/>
            <person name="Takaki Y."/>
            <person name="Miyazaki M."/>
            <person name="Miyata M."/>
            <person name="Ogawara M."/>
            <person name="Saito Y."/>
            <person name="Sakai S."/>
            <person name="Tahara Y.O."/>
            <person name="Takano Y."/>
            <person name="Tasumi E."/>
            <person name="Uematsu K."/>
            <person name="Yoshimura T."/>
            <person name="Itoh T."/>
            <person name="Ohkuma M."/>
            <person name="Takai K."/>
        </authorList>
    </citation>
    <scope>NUCLEOTIDE SEQUENCE [LARGE SCALE GENOMIC DNA]</scope>
    <source>
        <strain evidence="7 8">MK-D1</strain>
    </source>
</reference>
<evidence type="ECO:0000256" key="2">
    <source>
        <dbReference type="ARBA" id="ARBA00012224"/>
    </source>
</evidence>
<dbReference type="InterPro" id="IPR015421">
    <property type="entry name" value="PyrdxlP-dep_Trfase_major"/>
</dbReference>
<protein>
    <recommendedName>
        <fullName evidence="2">cysteine-S-conjugate beta-lyase</fullName>
        <ecNumber evidence="2">4.4.1.13</ecNumber>
    </recommendedName>
</protein>
<dbReference type="GO" id="GO:0047804">
    <property type="term" value="F:cysteine-S-conjugate beta-lyase activity"/>
    <property type="evidence" value="ECO:0007669"/>
    <property type="project" value="UniProtKB-EC"/>
</dbReference>
<dbReference type="NCBIfam" id="TIGR04350">
    <property type="entry name" value="C_S_lyase_PatB"/>
    <property type="match status" value="1"/>
</dbReference>
<dbReference type="EMBL" id="CP042905">
    <property type="protein sequence ID" value="QEE15601.1"/>
    <property type="molecule type" value="Genomic_DNA"/>
</dbReference>
<dbReference type="KEGG" id="psyt:DSAG12_01427"/>
<evidence type="ECO:0000256" key="3">
    <source>
        <dbReference type="ARBA" id="ARBA00022898"/>
    </source>
</evidence>
<evidence type="ECO:0000313" key="7">
    <source>
        <dbReference type="EMBL" id="QEE15601.1"/>
    </source>
</evidence>
<dbReference type="GeneID" id="41329422"/>
<dbReference type="CDD" id="cd00609">
    <property type="entry name" value="AAT_like"/>
    <property type="match status" value="1"/>
</dbReference>
<evidence type="ECO:0000313" key="8">
    <source>
        <dbReference type="Proteomes" id="UP000321408"/>
    </source>
</evidence>
<dbReference type="InterPro" id="IPR004839">
    <property type="entry name" value="Aminotransferase_I/II_large"/>
</dbReference>
<dbReference type="GO" id="GO:0030170">
    <property type="term" value="F:pyridoxal phosphate binding"/>
    <property type="evidence" value="ECO:0007669"/>
    <property type="project" value="InterPro"/>
</dbReference>
<dbReference type="Proteomes" id="UP000321408">
    <property type="component" value="Chromosome"/>
</dbReference>
<keyword evidence="3" id="KW-0663">Pyridoxal phosphate</keyword>
<dbReference type="Gene3D" id="3.90.1150.10">
    <property type="entry name" value="Aspartate Aminotransferase, domain 1"/>
    <property type="match status" value="1"/>
</dbReference>
<evidence type="ECO:0000256" key="4">
    <source>
        <dbReference type="ARBA" id="ARBA00023239"/>
    </source>
</evidence>
<comment type="similarity">
    <text evidence="5">Belongs to the class-II pyridoxal-phosphate-dependent aminotransferase family. MalY/PatB cystathionine beta-lyase subfamily.</text>
</comment>
<feature type="domain" description="Aminotransferase class I/classII large" evidence="6">
    <location>
        <begin position="40"/>
        <end position="391"/>
    </location>
</feature>
<dbReference type="GO" id="GO:0008483">
    <property type="term" value="F:transaminase activity"/>
    <property type="evidence" value="ECO:0007669"/>
    <property type="project" value="UniProtKB-KW"/>
</dbReference>
<dbReference type="RefSeq" id="WP_147665215.1">
    <property type="nucleotide sequence ID" value="NZ_CP042905.2"/>
</dbReference>
<dbReference type="PANTHER" id="PTHR43525">
    <property type="entry name" value="PROTEIN MALY"/>
    <property type="match status" value="1"/>
</dbReference>
<dbReference type="AlphaFoldDB" id="A0A5B9D997"/>
<sequence>MEEITRKWNFDELINRKCYGTIKWEPNFLKKWLKYEDLLPLWVADMDFRAPEPITKAMIDRVNHGIFGYTLPEEDYYEAVINWFERRHNWKIQREWFIYSPGTVSAICNLLLAFSKPGDKILIQEPVYYPFKESIKNNGRRALINPLKLVHNHYEMDFEDLKEKIKDPRAKILILCNPHNPISRVWKREELEKIGNICVKNNILVISDEIHCDLIFPGYKYTPFASISEDFAQNSVTCTAGSKTFNIAGLQTSNILIPDPIKRQIFINQMENQSLTMPGLFGAIALKAAYNDCEDWVDAVMIYIRKNYVFLKNFIQDKLPGVGVFEPEGTYLIWMDFREIKLPQNELDDILKKEAKVGLDSGPMFGKGGLGFQRINIACPLSILKDALERIKLALKPYLNQ</sequence>
<reference evidence="7 8" key="1">
    <citation type="journal article" date="2020" name="Nature">
        <title>Isolation of an archaeon at the prokaryote-eukaryote interface.</title>
        <authorList>
            <person name="Imachi H."/>
            <person name="Nobu M.K."/>
            <person name="Nakahara N."/>
            <person name="Morono Y."/>
            <person name="Ogawara M."/>
            <person name="Takaki Y."/>
            <person name="Takano Y."/>
            <person name="Uematsu K."/>
            <person name="Ikuta T."/>
            <person name="Ito M."/>
            <person name="Matsui Y."/>
            <person name="Miyazaki M."/>
            <person name="Murata K."/>
            <person name="Saito Y."/>
            <person name="Sakai S."/>
            <person name="Song C."/>
            <person name="Tasumi E."/>
            <person name="Yamanaka Y."/>
            <person name="Yamaguchi T."/>
            <person name="Kamagata Y."/>
            <person name="Tamaki H."/>
            <person name="Takai K."/>
        </authorList>
    </citation>
    <scope>NUCLEOTIDE SEQUENCE [LARGE SCALE GENOMIC DNA]</scope>
    <source>
        <strain evidence="7 8">MK-D1</strain>
    </source>
</reference>
<dbReference type="Gene3D" id="3.40.640.10">
    <property type="entry name" value="Type I PLP-dependent aspartate aminotransferase-like (Major domain)"/>
    <property type="match status" value="1"/>
</dbReference>
<evidence type="ECO:0000256" key="5">
    <source>
        <dbReference type="ARBA" id="ARBA00037974"/>
    </source>
</evidence>
<evidence type="ECO:0000259" key="6">
    <source>
        <dbReference type="Pfam" id="PF00155"/>
    </source>
</evidence>
<dbReference type="InterPro" id="IPR051798">
    <property type="entry name" value="Class-II_PLP-Dep_Aminotrans"/>
</dbReference>
<dbReference type="InterPro" id="IPR015424">
    <property type="entry name" value="PyrdxlP-dep_Trfase"/>
</dbReference>